<dbReference type="Pfam" id="PF00685">
    <property type="entry name" value="Sulfotransfer_1"/>
    <property type="match status" value="1"/>
</dbReference>
<gene>
    <name evidence="5" type="ORF">AQUCO_01200184v1</name>
</gene>
<accession>A0A2G5E4T9</accession>
<dbReference type="SUPFAM" id="SSF52540">
    <property type="entry name" value="P-loop containing nucleoside triphosphate hydrolases"/>
    <property type="match status" value="1"/>
</dbReference>
<evidence type="ECO:0000256" key="3">
    <source>
        <dbReference type="RuleBase" id="RU361155"/>
    </source>
</evidence>
<dbReference type="Proteomes" id="UP000230069">
    <property type="component" value="Unassembled WGS sequence"/>
</dbReference>
<dbReference type="GO" id="GO:0008146">
    <property type="term" value="F:sulfotransferase activity"/>
    <property type="evidence" value="ECO:0007669"/>
    <property type="project" value="InterPro"/>
</dbReference>
<dbReference type="InterPro" id="IPR027417">
    <property type="entry name" value="P-loop_NTPase"/>
</dbReference>
<dbReference type="InterPro" id="IPR000863">
    <property type="entry name" value="Sulfotransferase_dom"/>
</dbReference>
<organism evidence="5 6">
    <name type="scientific">Aquilegia coerulea</name>
    <name type="common">Rocky mountain columbine</name>
    <dbReference type="NCBI Taxonomy" id="218851"/>
    <lineage>
        <taxon>Eukaryota</taxon>
        <taxon>Viridiplantae</taxon>
        <taxon>Streptophyta</taxon>
        <taxon>Embryophyta</taxon>
        <taxon>Tracheophyta</taxon>
        <taxon>Spermatophyta</taxon>
        <taxon>Magnoliopsida</taxon>
        <taxon>Ranunculales</taxon>
        <taxon>Ranunculaceae</taxon>
        <taxon>Thalictroideae</taxon>
        <taxon>Aquilegia</taxon>
    </lineage>
</organism>
<proteinExistence type="inferred from homology"/>
<reference evidence="5 6" key="1">
    <citation type="submission" date="2017-09" db="EMBL/GenBank/DDBJ databases">
        <title>WGS assembly of Aquilegia coerulea Goldsmith.</title>
        <authorList>
            <person name="Hodges S."/>
            <person name="Kramer E."/>
            <person name="Nordborg M."/>
            <person name="Tomkins J."/>
            <person name="Borevitz J."/>
            <person name="Derieg N."/>
            <person name="Yan J."/>
            <person name="Mihaltcheva S."/>
            <person name="Hayes R.D."/>
            <person name="Rokhsar D."/>
        </authorList>
    </citation>
    <scope>NUCLEOTIDE SEQUENCE [LARGE SCALE GENOMIC DNA]</scope>
    <source>
        <strain evidence="6">cv. Goldsmith</strain>
    </source>
</reference>
<evidence type="ECO:0000256" key="1">
    <source>
        <dbReference type="ARBA" id="ARBA00005771"/>
    </source>
</evidence>
<evidence type="ECO:0000259" key="4">
    <source>
        <dbReference type="Pfam" id="PF00685"/>
    </source>
</evidence>
<protein>
    <recommendedName>
        <fullName evidence="3">Sulfotransferase</fullName>
        <ecNumber evidence="3">2.8.2.-</ecNumber>
    </recommendedName>
</protein>
<evidence type="ECO:0000256" key="2">
    <source>
        <dbReference type="ARBA" id="ARBA00022679"/>
    </source>
</evidence>
<evidence type="ECO:0000313" key="5">
    <source>
        <dbReference type="EMBL" id="PIA50765.1"/>
    </source>
</evidence>
<dbReference type="Gene3D" id="3.40.50.300">
    <property type="entry name" value="P-loop containing nucleotide triphosphate hydrolases"/>
    <property type="match status" value="1"/>
</dbReference>
<dbReference type="AlphaFoldDB" id="A0A2G5E4T9"/>
<name>A0A2G5E4T9_AQUCA</name>
<feature type="domain" description="Sulfotransferase" evidence="4">
    <location>
        <begin position="65"/>
        <end position="315"/>
    </location>
</feature>
<dbReference type="PANTHER" id="PTHR11783">
    <property type="entry name" value="SULFOTRANSFERASE SULT"/>
    <property type="match status" value="1"/>
</dbReference>
<dbReference type="OrthoDB" id="205623at2759"/>
<dbReference type="EMBL" id="KZ305029">
    <property type="protein sequence ID" value="PIA50765.1"/>
    <property type="molecule type" value="Genomic_DNA"/>
</dbReference>
<evidence type="ECO:0000313" key="6">
    <source>
        <dbReference type="Proteomes" id="UP000230069"/>
    </source>
</evidence>
<sequence>MEYFMTTESPLLGASDSQDIFNLLSQLPKQITWFEIELYQWQGSWYWPPHLEAALAGQTFFEARDDDIIIASSLKAGTTWLKSLVPCIINLPVDEDNDPLIKNNPHEVVSTLEIGVFQGKQNISILPSPRIFHTHLPYNSVPDAIKNSNCKIVYIARNPKDVFVSLWHFMNIFRTQEQGPFSMDKAFESFCNGVHSFGPNLDHVLEYWNKSLVLPQKILFLKYEELKLNPKEQVLKLASFLGKSLSNNELDNILWRSSFERLKNLDVNKSGNSSGFSIPNSSFFRLGTTGDWKNYFTPEMQERLDEIVRLKCEGSGLTLDI</sequence>
<dbReference type="InParanoid" id="A0A2G5E4T9"/>
<keyword evidence="6" id="KW-1185">Reference proteome</keyword>
<comment type="similarity">
    <text evidence="1 3">Belongs to the sulfotransferase 1 family.</text>
</comment>
<keyword evidence="2 3" id="KW-0808">Transferase</keyword>
<dbReference type="EC" id="2.8.2.-" evidence="3"/>